<feature type="region of interest" description="Disordered" evidence="1">
    <location>
        <begin position="1"/>
        <end position="107"/>
    </location>
</feature>
<gene>
    <name evidence="2" type="ORF">GCM10010276_33940</name>
</gene>
<organism evidence="2 3">
    <name type="scientific">Streptomyces longisporus</name>
    <dbReference type="NCBI Taxonomy" id="1948"/>
    <lineage>
        <taxon>Bacteria</taxon>
        <taxon>Bacillati</taxon>
        <taxon>Actinomycetota</taxon>
        <taxon>Actinomycetes</taxon>
        <taxon>Kitasatosporales</taxon>
        <taxon>Streptomycetaceae</taxon>
        <taxon>Streptomyces</taxon>
    </lineage>
</organism>
<reference evidence="2 3" key="1">
    <citation type="journal article" date="2019" name="Int. J. Syst. Evol. Microbiol.">
        <title>The Global Catalogue of Microorganisms (GCM) 10K type strain sequencing project: providing services to taxonomists for standard genome sequencing and annotation.</title>
        <authorList>
            <consortium name="The Broad Institute Genomics Platform"/>
            <consortium name="The Broad Institute Genome Sequencing Center for Infectious Disease"/>
            <person name="Wu L."/>
            <person name="Ma J."/>
        </authorList>
    </citation>
    <scope>NUCLEOTIDE SEQUENCE [LARGE SCALE GENOMIC DNA]</scope>
    <source>
        <strain evidence="2 3">JCM 4395</strain>
    </source>
</reference>
<evidence type="ECO:0000313" key="2">
    <source>
        <dbReference type="EMBL" id="GAA2491690.1"/>
    </source>
</evidence>
<evidence type="ECO:0000256" key="1">
    <source>
        <dbReference type="SAM" id="MobiDB-lite"/>
    </source>
</evidence>
<protein>
    <submittedName>
        <fullName evidence="2">Uncharacterized protein</fullName>
    </submittedName>
</protein>
<proteinExistence type="predicted"/>
<name>A0ABN3M0Z2_STRLO</name>
<comment type="caution">
    <text evidence="2">The sequence shown here is derived from an EMBL/GenBank/DDBJ whole genome shotgun (WGS) entry which is preliminary data.</text>
</comment>
<feature type="compositionally biased region" description="Basic and acidic residues" evidence="1">
    <location>
        <begin position="66"/>
        <end position="76"/>
    </location>
</feature>
<dbReference type="EMBL" id="BAAASG010000007">
    <property type="protein sequence ID" value="GAA2491690.1"/>
    <property type="molecule type" value="Genomic_DNA"/>
</dbReference>
<dbReference type="Proteomes" id="UP001501777">
    <property type="component" value="Unassembled WGS sequence"/>
</dbReference>
<accession>A0ABN3M0Z2</accession>
<sequence>MARSAAKGVPLTREVSRPQFLYGAPRPTLPCGPRPDGLPRIRVPGPSGESARPHVRKYAYAGRRCRSTDRDPPRADRPRRRARTWAPDSRITTVSRDAATRIWRTTP</sequence>
<keyword evidence="3" id="KW-1185">Reference proteome</keyword>
<evidence type="ECO:0000313" key="3">
    <source>
        <dbReference type="Proteomes" id="UP001501777"/>
    </source>
</evidence>